<dbReference type="GO" id="GO:0006666">
    <property type="term" value="P:3-keto-sphinganine metabolic process"/>
    <property type="evidence" value="ECO:0007669"/>
    <property type="project" value="TreeGrafter"/>
</dbReference>
<dbReference type="InterPro" id="IPR036291">
    <property type="entry name" value="NAD(P)-bd_dom_sf"/>
</dbReference>
<evidence type="ECO:0000256" key="1">
    <source>
        <dbReference type="SAM" id="MobiDB-lite"/>
    </source>
</evidence>
<feature type="region of interest" description="Disordered" evidence="1">
    <location>
        <begin position="1"/>
        <end position="20"/>
    </location>
</feature>
<evidence type="ECO:0008006" key="4">
    <source>
        <dbReference type="Google" id="ProtNLM"/>
    </source>
</evidence>
<name>A0A835D9J3_TETSI</name>
<dbReference type="PANTHER" id="PTHR43550:SF3">
    <property type="entry name" value="3-KETODIHYDROSPHINGOSINE REDUCTASE"/>
    <property type="match status" value="1"/>
</dbReference>
<dbReference type="PANTHER" id="PTHR43550">
    <property type="entry name" value="3-KETODIHYDROSPHINGOSINE REDUCTASE"/>
    <property type="match status" value="1"/>
</dbReference>
<dbReference type="PROSITE" id="PS00061">
    <property type="entry name" value="ADH_SHORT"/>
    <property type="match status" value="1"/>
</dbReference>
<dbReference type="OMA" id="PYFYSTQ"/>
<dbReference type="EMBL" id="JABCRI010000015">
    <property type="protein sequence ID" value="KAF8392807.1"/>
    <property type="molecule type" value="Genomic_DNA"/>
</dbReference>
<dbReference type="InterPro" id="IPR020904">
    <property type="entry name" value="Sc_DH/Rdtase_CS"/>
</dbReference>
<dbReference type="SUPFAM" id="SSF51735">
    <property type="entry name" value="NAD(P)-binding Rossmann-fold domains"/>
    <property type="match status" value="2"/>
</dbReference>
<dbReference type="InterPro" id="IPR002347">
    <property type="entry name" value="SDR_fam"/>
</dbReference>
<dbReference type="Gene3D" id="3.40.50.720">
    <property type="entry name" value="NAD(P)-binding Rossmann-like Domain"/>
    <property type="match status" value="2"/>
</dbReference>
<sequence>MAGQNRPEGNNPRVQALASSNVIPKDVKSWWSKQVPEASAESEDTDDTSPLDQFLRLDISTPISRSAYFSHLATRQNRRTMEKMLIKSNSRKVVQTYTERFERDKLEEACKSIRLSTSIDVTVFSADVRDFEAIQRAIVEAGPIDILICNQGVFVPQELETQEIETVKLMIDINLMGTFHLIKAALPRMRKQRDCGPASIALMSSQAGQSILFECNKFDGFRNCKILVRCIVGIYGYTAYSASKFGLRGLGEALQQEVIADNIHVSLIFPPDTETPGLLEENKKRPPLTSIIATSSGAMKANEVAKTALNGIKFGTFIISCNFKGLLLSIATAGLSTQRSPLMAFVEVVAASILRIIALYIRWGCESSGIGHALAHQATSEGARVSILARNPDKLEEALKSIRLSTGIDVAVFSADVRDFEAIQRAIVEAGPIDILICNQGVFVPQELETVKLMIDINLMGTFHLIKAALPGMRKRRDCGPASIALTSSQAENKKRPPLTSIIATSSGAMKANEVAKTALNGIKFGTFTISCNFKGLMLSLATAGFSTQRSSLMAFVEVVAASILPIVALYIQWENKKIPPLTSIIATSSGAMKANEVAKTALNGIKFGTFTISCNFKGLMLSIATAGLSTQRSSLMAFVEILPYRGSNSRTQAKEHEEASSDQEIILKTLLRQGHDIKEIKSLLQDAIAALNKLLVAQGQNLICPPTFQTSTNMSHPVA</sequence>
<accession>A0A835D9J3</accession>
<reference evidence="2 3" key="1">
    <citation type="submission" date="2020-04" db="EMBL/GenBank/DDBJ databases">
        <title>Plant Genome Project.</title>
        <authorList>
            <person name="Zhang R.-G."/>
        </authorList>
    </citation>
    <scope>NUCLEOTIDE SEQUENCE [LARGE SCALE GENOMIC DNA]</scope>
    <source>
        <strain evidence="2">YNK0</strain>
        <tissue evidence="2">Leaf</tissue>
    </source>
</reference>
<evidence type="ECO:0000313" key="3">
    <source>
        <dbReference type="Proteomes" id="UP000655225"/>
    </source>
</evidence>
<dbReference type="GO" id="GO:0030148">
    <property type="term" value="P:sphingolipid biosynthetic process"/>
    <property type="evidence" value="ECO:0007669"/>
    <property type="project" value="TreeGrafter"/>
</dbReference>
<dbReference type="Pfam" id="PF00106">
    <property type="entry name" value="adh_short"/>
    <property type="match status" value="3"/>
</dbReference>
<dbReference type="AlphaFoldDB" id="A0A835D9J3"/>
<evidence type="ECO:0000313" key="2">
    <source>
        <dbReference type="EMBL" id="KAF8392807.1"/>
    </source>
</evidence>
<dbReference type="Proteomes" id="UP000655225">
    <property type="component" value="Unassembled WGS sequence"/>
</dbReference>
<keyword evidence="3" id="KW-1185">Reference proteome</keyword>
<dbReference type="GO" id="GO:0005789">
    <property type="term" value="C:endoplasmic reticulum membrane"/>
    <property type="evidence" value="ECO:0007669"/>
    <property type="project" value="TreeGrafter"/>
</dbReference>
<comment type="caution">
    <text evidence="2">The sequence shown here is derived from an EMBL/GenBank/DDBJ whole genome shotgun (WGS) entry which is preliminary data.</text>
</comment>
<protein>
    <recommendedName>
        <fullName evidence="4">3-dehydrosphinganine reductase</fullName>
    </recommendedName>
</protein>
<organism evidence="2 3">
    <name type="scientific">Tetracentron sinense</name>
    <name type="common">Spur-leaf</name>
    <dbReference type="NCBI Taxonomy" id="13715"/>
    <lineage>
        <taxon>Eukaryota</taxon>
        <taxon>Viridiplantae</taxon>
        <taxon>Streptophyta</taxon>
        <taxon>Embryophyta</taxon>
        <taxon>Tracheophyta</taxon>
        <taxon>Spermatophyta</taxon>
        <taxon>Magnoliopsida</taxon>
        <taxon>Trochodendrales</taxon>
        <taxon>Trochodendraceae</taxon>
        <taxon>Tetracentron</taxon>
    </lineage>
</organism>
<gene>
    <name evidence="2" type="ORF">HHK36_021044</name>
</gene>
<dbReference type="GO" id="GO:0047560">
    <property type="term" value="F:3-dehydrosphinganine reductase activity"/>
    <property type="evidence" value="ECO:0007669"/>
    <property type="project" value="TreeGrafter"/>
</dbReference>
<dbReference type="OrthoDB" id="37659at2759"/>
<proteinExistence type="predicted"/>